<dbReference type="InterPro" id="IPR027555">
    <property type="entry name" value="Mo5U34_MeTrfas-like"/>
</dbReference>
<dbReference type="OrthoDB" id="9765084at2"/>
<keyword evidence="1" id="KW-0489">Methyltransferase</keyword>
<organism evidence="1">
    <name type="scientific">Chelativorans sp. (strain BNC1)</name>
    <dbReference type="NCBI Taxonomy" id="266779"/>
    <lineage>
        <taxon>Bacteria</taxon>
        <taxon>Pseudomonadati</taxon>
        <taxon>Pseudomonadota</taxon>
        <taxon>Alphaproteobacteria</taxon>
        <taxon>Hyphomicrobiales</taxon>
        <taxon>Phyllobacteriaceae</taxon>
        <taxon>Chelativorans</taxon>
    </lineage>
</organism>
<dbReference type="GO" id="GO:0008168">
    <property type="term" value="F:methyltransferase activity"/>
    <property type="evidence" value="ECO:0007669"/>
    <property type="project" value="UniProtKB-KW"/>
</dbReference>
<dbReference type="GO" id="GO:0032259">
    <property type="term" value="P:methylation"/>
    <property type="evidence" value="ECO:0007669"/>
    <property type="project" value="UniProtKB-KW"/>
</dbReference>
<dbReference type="Gene3D" id="3.40.50.150">
    <property type="entry name" value="Vaccinia Virus protein VP39"/>
    <property type="match status" value="1"/>
</dbReference>
<dbReference type="EMBL" id="CP000390">
    <property type="protein sequence ID" value="ABG64074.1"/>
    <property type="molecule type" value="Genomic_DNA"/>
</dbReference>
<sequence>MNTAFQDDIARRIAELGPWFQNMTIGGIETAPDHFLGDYPNIKWRNFAHIIPDDLQGRSVLDIGCNAGFYAIEMKRRNAGRVLGIDSDPHYLRQAEFAAEQLGADVEFRQMSVYELGRLKEKFDLVIFMGVLYHLRHPLLALDLIYEHVAKDQMLFQCLQRGSEDVPELEEDYPFSEWDVFDRPDFPKLHFVEHRYTGDPTNWFFPNRAAVEALLRNSGFEIVEHPEREVYLCRRGERGFAVDPPPVG</sequence>
<dbReference type="InterPro" id="IPR027554">
    <property type="entry name" value="Meth_Rta_06860"/>
</dbReference>
<proteinExistence type="predicted"/>
<dbReference type="PANTHER" id="PTHR43861:SF1">
    <property type="entry name" value="TRANS-ACONITATE 2-METHYLTRANSFERASE"/>
    <property type="match status" value="1"/>
</dbReference>
<dbReference type="HOGENOM" id="CLU_079326_0_0_5"/>
<dbReference type="STRING" id="266779.Meso_2697"/>
<dbReference type="AlphaFoldDB" id="Q11EV1"/>
<name>Q11EV1_CHESB</name>
<protein>
    <submittedName>
        <fullName evidence="1">Methyltransferase type 12</fullName>
    </submittedName>
</protein>
<dbReference type="PANTHER" id="PTHR43861">
    <property type="entry name" value="TRANS-ACONITATE 2-METHYLTRANSFERASE-RELATED"/>
    <property type="match status" value="1"/>
</dbReference>
<dbReference type="Pfam" id="PF08003">
    <property type="entry name" value="Methyltransf_9"/>
    <property type="match status" value="1"/>
</dbReference>
<reference evidence="1" key="1">
    <citation type="submission" date="2006-06" db="EMBL/GenBank/DDBJ databases">
        <title>Complete sequence of chromosome of Chelativorans sp. BNC1.</title>
        <authorList>
            <consortium name="US DOE Joint Genome Institute"/>
            <person name="Copeland A."/>
            <person name="Lucas S."/>
            <person name="Lapidus A."/>
            <person name="Barry K."/>
            <person name="Detter J.C."/>
            <person name="Glavina del Rio T."/>
            <person name="Hammon N."/>
            <person name="Israni S."/>
            <person name="Dalin E."/>
            <person name="Tice H."/>
            <person name="Pitluck S."/>
            <person name="Chertkov O."/>
            <person name="Brettin T."/>
            <person name="Bruce D."/>
            <person name="Han C."/>
            <person name="Tapia R."/>
            <person name="Gilna P."/>
            <person name="Schmutz J."/>
            <person name="Larimer F."/>
            <person name="Land M."/>
            <person name="Hauser L."/>
            <person name="Kyrpides N."/>
            <person name="Mikhailova N."/>
            <person name="Richardson P."/>
        </authorList>
    </citation>
    <scope>NUCLEOTIDE SEQUENCE</scope>
    <source>
        <strain evidence="1">BNC1</strain>
    </source>
</reference>
<evidence type="ECO:0000313" key="1">
    <source>
        <dbReference type="EMBL" id="ABG64074.1"/>
    </source>
</evidence>
<dbReference type="KEGG" id="mes:Meso_2697"/>
<dbReference type="SUPFAM" id="SSF53335">
    <property type="entry name" value="S-adenosyl-L-methionine-dependent methyltransferases"/>
    <property type="match status" value="1"/>
</dbReference>
<dbReference type="eggNOG" id="COG2227">
    <property type="taxonomic scope" value="Bacteria"/>
</dbReference>
<dbReference type="NCBIfam" id="TIGR04290">
    <property type="entry name" value="meth_Rta_06860"/>
    <property type="match status" value="1"/>
</dbReference>
<dbReference type="CDD" id="cd02440">
    <property type="entry name" value="AdoMet_MTases"/>
    <property type="match status" value="1"/>
</dbReference>
<keyword evidence="1" id="KW-0808">Transferase</keyword>
<gene>
    <name evidence="1" type="ordered locus">Meso_2697</name>
</gene>
<accession>Q11EV1</accession>
<dbReference type="InterPro" id="IPR029063">
    <property type="entry name" value="SAM-dependent_MTases_sf"/>
</dbReference>